<dbReference type="InterPro" id="IPR002173">
    <property type="entry name" value="Carboh/pur_kinase_PfkB_CS"/>
</dbReference>
<dbReference type="PANTHER" id="PTHR10584:SF166">
    <property type="entry name" value="RIBOKINASE"/>
    <property type="match status" value="1"/>
</dbReference>
<dbReference type="SUPFAM" id="SSF53613">
    <property type="entry name" value="Ribokinase-like"/>
    <property type="match status" value="1"/>
</dbReference>
<comment type="activity regulation">
    <text evidence="12">Activated by a monovalent cation that binds near, but not in, the active site. The most likely occupant of the site in vivo is potassium. Ion binding induces a conformational change that may alter substrate affinity.</text>
</comment>
<organism evidence="14 15">
    <name type="scientific">Actinomarinicola tropica</name>
    <dbReference type="NCBI Taxonomy" id="2789776"/>
    <lineage>
        <taxon>Bacteria</taxon>
        <taxon>Bacillati</taxon>
        <taxon>Actinomycetota</taxon>
        <taxon>Acidimicrobiia</taxon>
        <taxon>Acidimicrobiales</taxon>
        <taxon>Iamiaceae</taxon>
        <taxon>Actinomarinicola</taxon>
    </lineage>
</organism>
<dbReference type="PROSITE" id="PS00584">
    <property type="entry name" value="PFKB_KINASES_2"/>
    <property type="match status" value="1"/>
</dbReference>
<reference evidence="14 15" key="1">
    <citation type="submission" date="2019-11" db="EMBL/GenBank/DDBJ databases">
        <authorList>
            <person name="He Y."/>
        </authorList>
    </citation>
    <scope>NUCLEOTIDE SEQUENCE [LARGE SCALE GENOMIC DNA]</scope>
    <source>
        <strain evidence="14 15">SCSIO 58843</strain>
    </source>
</reference>
<keyword evidence="10 12" id="KW-0630">Potassium</keyword>
<evidence type="ECO:0000256" key="7">
    <source>
        <dbReference type="ARBA" id="ARBA00022777"/>
    </source>
</evidence>
<feature type="binding site" evidence="12">
    <location>
        <position position="260"/>
    </location>
    <ligand>
        <name>K(+)</name>
        <dbReference type="ChEBI" id="CHEBI:29103"/>
    </ligand>
</feature>
<dbReference type="UniPathway" id="UPA00916">
    <property type="reaction ID" value="UER00889"/>
</dbReference>
<feature type="binding site" evidence="12">
    <location>
        <begin position="229"/>
        <end position="230"/>
    </location>
    <ligand>
        <name>ATP</name>
        <dbReference type="ChEBI" id="CHEBI:30616"/>
    </ligand>
</feature>
<evidence type="ECO:0000313" key="14">
    <source>
        <dbReference type="EMBL" id="QGG94891.1"/>
    </source>
</evidence>
<feature type="binding site" evidence="12">
    <location>
        <position position="230"/>
    </location>
    <ligand>
        <name>substrate</name>
    </ligand>
</feature>
<feature type="active site" description="Proton acceptor" evidence="12">
    <location>
        <position position="230"/>
    </location>
</feature>
<comment type="function">
    <text evidence="12">Catalyzes the phosphorylation of ribose at O-5 in a reaction requiring ATP and magnesium. The resulting D-ribose-5-phosphate can then be used either for sythesis of nucleotides, histidine, and tryptophan, or as a component of the pentose phosphate pathway.</text>
</comment>
<dbReference type="AlphaFoldDB" id="A0A5Q2RJZ8"/>
<dbReference type="InterPro" id="IPR002139">
    <property type="entry name" value="Ribo/fructo_kinase"/>
</dbReference>
<evidence type="ECO:0000256" key="11">
    <source>
        <dbReference type="ARBA" id="ARBA00023277"/>
    </source>
</evidence>
<dbReference type="GO" id="GO:0046872">
    <property type="term" value="F:metal ion binding"/>
    <property type="evidence" value="ECO:0007669"/>
    <property type="project" value="UniProtKB-KW"/>
</dbReference>
<feature type="binding site" evidence="12">
    <location>
        <position position="224"/>
    </location>
    <ligand>
        <name>K(+)</name>
        <dbReference type="ChEBI" id="CHEBI:29103"/>
    </ligand>
</feature>
<evidence type="ECO:0000313" key="15">
    <source>
        <dbReference type="Proteomes" id="UP000334019"/>
    </source>
</evidence>
<evidence type="ECO:0000256" key="6">
    <source>
        <dbReference type="ARBA" id="ARBA00022741"/>
    </source>
</evidence>
<feature type="binding site" evidence="12">
    <location>
        <position position="265"/>
    </location>
    <ligand>
        <name>K(+)</name>
        <dbReference type="ChEBI" id="CHEBI:29103"/>
    </ligand>
</feature>
<keyword evidence="7 12" id="KW-0418">Kinase</keyword>
<dbReference type="KEGG" id="atq:GH723_07085"/>
<keyword evidence="5 12" id="KW-0479">Metal-binding</keyword>
<dbReference type="EMBL" id="CP045851">
    <property type="protein sequence ID" value="QGG94891.1"/>
    <property type="molecule type" value="Genomic_DNA"/>
</dbReference>
<dbReference type="InterPro" id="IPR011877">
    <property type="entry name" value="Ribokinase"/>
</dbReference>
<proteinExistence type="inferred from homology"/>
<keyword evidence="6 12" id="KW-0547">Nucleotide-binding</keyword>
<dbReference type="EC" id="2.7.1.15" evidence="2 12"/>
<dbReference type="RefSeq" id="WP_153758999.1">
    <property type="nucleotide sequence ID" value="NZ_CP045851.1"/>
</dbReference>
<feature type="binding site" evidence="12">
    <location>
        <begin position="12"/>
        <end position="14"/>
    </location>
    <ligand>
        <name>substrate</name>
    </ligand>
</feature>
<feature type="binding site" evidence="12">
    <location>
        <position position="263"/>
    </location>
    <ligand>
        <name>K(+)</name>
        <dbReference type="ChEBI" id="CHEBI:29103"/>
    </ligand>
</feature>
<comment type="pathway">
    <text evidence="12">Carbohydrate metabolism; D-ribose degradation; D-ribose 5-phosphate from beta-D-ribopyranose: step 2/2.</text>
</comment>
<feature type="binding site" evidence="12">
    <location>
        <position position="226"/>
    </location>
    <ligand>
        <name>K(+)</name>
        <dbReference type="ChEBI" id="CHEBI:29103"/>
    </ligand>
</feature>
<dbReference type="GO" id="GO:0005524">
    <property type="term" value="F:ATP binding"/>
    <property type="evidence" value="ECO:0007669"/>
    <property type="project" value="UniProtKB-UniRule"/>
</dbReference>
<feature type="binding site" evidence="12">
    <location>
        <position position="140"/>
    </location>
    <ligand>
        <name>substrate</name>
    </ligand>
</feature>
<dbReference type="HAMAP" id="MF_01987">
    <property type="entry name" value="Ribokinase"/>
    <property type="match status" value="1"/>
</dbReference>
<comment type="subcellular location">
    <subcellularLocation>
        <location evidence="12">Cytoplasm</location>
    </subcellularLocation>
</comment>
<evidence type="ECO:0000256" key="4">
    <source>
        <dbReference type="ARBA" id="ARBA00022679"/>
    </source>
</evidence>
<keyword evidence="4 12" id="KW-0808">Transferase</keyword>
<dbReference type="GO" id="GO:0005829">
    <property type="term" value="C:cytosol"/>
    <property type="evidence" value="ECO:0007669"/>
    <property type="project" value="TreeGrafter"/>
</dbReference>
<gene>
    <name evidence="12" type="primary">rbsK</name>
    <name evidence="14" type="ORF">GH723_07085</name>
</gene>
<dbReference type="Proteomes" id="UP000334019">
    <property type="component" value="Chromosome"/>
</dbReference>
<comment type="subunit">
    <text evidence="12">Homodimer.</text>
</comment>
<evidence type="ECO:0000259" key="13">
    <source>
        <dbReference type="Pfam" id="PF00294"/>
    </source>
</evidence>
<dbReference type="PANTHER" id="PTHR10584">
    <property type="entry name" value="SUGAR KINASE"/>
    <property type="match status" value="1"/>
</dbReference>
<name>A0A5Q2RJZ8_9ACTN</name>
<dbReference type="InterPro" id="IPR011611">
    <property type="entry name" value="PfkB_dom"/>
</dbReference>
<evidence type="ECO:0000256" key="12">
    <source>
        <dbReference type="HAMAP-Rule" id="MF_01987"/>
    </source>
</evidence>
<sequence length="284" mass="28358">MAVRIACFGSMNHDLTLWVPHPPAPDETVRAHRVAEFIGGKGANQAIAARRLGAEVAMIGRVGTDSSGAEIVEQLRAEGIDTTHVVPTTGPTGRAVPIVSDDGEVSIIIVAGANGAVGPSDAEDAAEVIAAADVLLLQGEVAAPASGRAAAIAADAGTLVVFNAAPVPDRSDLVLQHDPIVVVNSHEALELRLDSSDRVIVTLGSAGVQVGEVRVGAFSADTIDPTGAGDSFVGAFALALAEGADAVEAARVGAAAGAHTVSVAGASTSMPTRAQVDAILDTGH</sequence>
<evidence type="ECO:0000256" key="9">
    <source>
        <dbReference type="ARBA" id="ARBA00022842"/>
    </source>
</evidence>
<keyword evidence="11 12" id="KW-0119">Carbohydrate metabolism</keyword>
<comment type="similarity">
    <text evidence="12">Belongs to the carbohydrate kinase PfkB family. Ribokinase subfamily.</text>
</comment>
<evidence type="ECO:0000256" key="2">
    <source>
        <dbReference type="ARBA" id="ARBA00012035"/>
    </source>
</evidence>
<evidence type="ECO:0000256" key="3">
    <source>
        <dbReference type="ARBA" id="ARBA00016943"/>
    </source>
</evidence>
<evidence type="ECO:0000256" key="10">
    <source>
        <dbReference type="ARBA" id="ARBA00022958"/>
    </source>
</evidence>
<evidence type="ECO:0000256" key="5">
    <source>
        <dbReference type="ARBA" id="ARBA00022723"/>
    </source>
</evidence>
<dbReference type="GO" id="GO:0019303">
    <property type="term" value="P:D-ribose catabolic process"/>
    <property type="evidence" value="ECO:0007669"/>
    <property type="project" value="UniProtKB-UniRule"/>
</dbReference>
<feature type="binding site" evidence="12">
    <location>
        <begin position="202"/>
        <end position="207"/>
    </location>
    <ligand>
        <name>ATP</name>
        <dbReference type="ChEBI" id="CHEBI:30616"/>
    </ligand>
</feature>
<dbReference type="Gene3D" id="3.40.1190.20">
    <property type="match status" value="1"/>
</dbReference>
<protein>
    <recommendedName>
        <fullName evidence="3 12">Ribokinase</fullName>
        <shortName evidence="12">RK</shortName>
        <ecNumber evidence="2 12">2.7.1.15</ecNumber>
    </recommendedName>
</protein>
<evidence type="ECO:0000256" key="1">
    <source>
        <dbReference type="ARBA" id="ARBA00005380"/>
    </source>
</evidence>
<dbReference type="InterPro" id="IPR029056">
    <property type="entry name" value="Ribokinase-like"/>
</dbReference>
<keyword evidence="8 12" id="KW-0067">ATP-binding</keyword>
<feature type="binding site" evidence="12">
    <location>
        <begin position="40"/>
        <end position="44"/>
    </location>
    <ligand>
        <name>substrate</name>
    </ligand>
</feature>
<comment type="cofactor">
    <cofactor evidence="12">
        <name>Mg(2+)</name>
        <dbReference type="ChEBI" id="CHEBI:18420"/>
    </cofactor>
    <text evidence="12">Requires a divalent cation, most likely magnesium in vivo, as an electrophilic catalyst to aid phosphoryl group transfer. It is the chelate of the metal and the nucleotide that is the actual substrate.</text>
</comment>
<accession>A0A5Q2RJZ8</accession>
<dbReference type="Pfam" id="PF00294">
    <property type="entry name" value="PfkB"/>
    <property type="match status" value="1"/>
</dbReference>
<comment type="catalytic activity">
    <reaction evidence="12">
        <text>D-ribose + ATP = D-ribose 5-phosphate + ADP + H(+)</text>
        <dbReference type="Rhea" id="RHEA:13697"/>
        <dbReference type="ChEBI" id="CHEBI:15378"/>
        <dbReference type="ChEBI" id="CHEBI:30616"/>
        <dbReference type="ChEBI" id="CHEBI:47013"/>
        <dbReference type="ChEBI" id="CHEBI:78346"/>
        <dbReference type="ChEBI" id="CHEBI:456216"/>
        <dbReference type="EC" id="2.7.1.15"/>
    </reaction>
</comment>
<feature type="domain" description="Carbohydrate kinase PfkB" evidence="13">
    <location>
        <begin position="5"/>
        <end position="273"/>
    </location>
</feature>
<feature type="binding site" evidence="12">
    <location>
        <position position="184"/>
    </location>
    <ligand>
        <name>ATP</name>
        <dbReference type="ChEBI" id="CHEBI:30616"/>
    </ligand>
</feature>
<keyword evidence="12" id="KW-0963">Cytoplasm</keyword>
<feature type="binding site" evidence="12">
    <location>
        <position position="269"/>
    </location>
    <ligand>
        <name>K(+)</name>
        <dbReference type="ChEBI" id="CHEBI:29103"/>
    </ligand>
</feature>
<dbReference type="PRINTS" id="PR00990">
    <property type="entry name" value="RIBOKINASE"/>
</dbReference>
<keyword evidence="9 12" id="KW-0460">Magnesium</keyword>
<comment type="similarity">
    <text evidence="1">Belongs to the carbohydrate kinase pfkB family.</text>
</comment>
<keyword evidence="15" id="KW-1185">Reference proteome</keyword>
<comment type="caution">
    <text evidence="12">Lacks conserved residue(s) required for the propagation of feature annotation.</text>
</comment>
<dbReference type="GO" id="GO:0004747">
    <property type="term" value="F:ribokinase activity"/>
    <property type="evidence" value="ECO:0007669"/>
    <property type="project" value="UniProtKB-UniRule"/>
</dbReference>
<evidence type="ECO:0000256" key="8">
    <source>
        <dbReference type="ARBA" id="ARBA00022840"/>
    </source>
</evidence>
<dbReference type="CDD" id="cd01174">
    <property type="entry name" value="ribokinase"/>
    <property type="match status" value="1"/>
</dbReference>